<feature type="transmembrane region" description="Helical" evidence="1">
    <location>
        <begin position="37"/>
        <end position="56"/>
    </location>
</feature>
<reference evidence="2" key="1">
    <citation type="submission" date="2020-05" db="UniProtKB">
        <authorList>
            <consortium name="EnsemblMetazoa"/>
        </authorList>
    </citation>
    <scope>IDENTIFICATION</scope>
    <source>
        <strain evidence="2">TTRI</strain>
    </source>
</reference>
<evidence type="ECO:0000313" key="2">
    <source>
        <dbReference type="EnsemblMetazoa" id="GAUT010262-PA"/>
    </source>
</evidence>
<dbReference type="EnsemblMetazoa" id="GAUT010262-RA">
    <property type="protein sequence ID" value="GAUT010262-PA"/>
    <property type="gene ID" value="GAUT010262"/>
</dbReference>
<dbReference type="VEuPathDB" id="VectorBase:GAUT010262"/>
<keyword evidence="3" id="KW-1185">Reference proteome</keyword>
<name>A0A1A9UND5_GLOAU</name>
<sequence>MRIARQTMSRKHLNNFPYKNLIFDLCDFVRNSSTIMVIKQFLLVSYICAVILLPLFEDLFMMRTQSLRGFGYDEDSIMYLGRDGHTTNTSPCGIHTLVTESRDDQEQMEIDYNFQVDWSKTPKEEAFGNSDLCSSQAEVIATYEGQLIESVSEQVSPTVHSSYSLATKQLRHTRAAELSGRDRSNGCLSELFLEDQIQPEDKLPTKDDSIGSKNGCNMRQTVEMDFKFSLAMK</sequence>
<keyword evidence="1" id="KW-1133">Transmembrane helix</keyword>
<proteinExistence type="predicted"/>
<keyword evidence="1" id="KW-0472">Membrane</keyword>
<dbReference type="AlphaFoldDB" id="A0A1A9UND5"/>
<evidence type="ECO:0000313" key="3">
    <source>
        <dbReference type="Proteomes" id="UP000078200"/>
    </source>
</evidence>
<evidence type="ECO:0008006" key="4">
    <source>
        <dbReference type="Google" id="ProtNLM"/>
    </source>
</evidence>
<protein>
    <recommendedName>
        <fullName evidence="4">Transmembrane protein</fullName>
    </recommendedName>
</protein>
<keyword evidence="1" id="KW-0812">Transmembrane</keyword>
<evidence type="ECO:0000256" key="1">
    <source>
        <dbReference type="SAM" id="Phobius"/>
    </source>
</evidence>
<organism evidence="2 3">
    <name type="scientific">Glossina austeni</name>
    <name type="common">Savannah tsetse fly</name>
    <dbReference type="NCBI Taxonomy" id="7395"/>
    <lineage>
        <taxon>Eukaryota</taxon>
        <taxon>Metazoa</taxon>
        <taxon>Ecdysozoa</taxon>
        <taxon>Arthropoda</taxon>
        <taxon>Hexapoda</taxon>
        <taxon>Insecta</taxon>
        <taxon>Pterygota</taxon>
        <taxon>Neoptera</taxon>
        <taxon>Endopterygota</taxon>
        <taxon>Diptera</taxon>
        <taxon>Brachycera</taxon>
        <taxon>Muscomorpha</taxon>
        <taxon>Hippoboscoidea</taxon>
        <taxon>Glossinidae</taxon>
        <taxon>Glossina</taxon>
    </lineage>
</organism>
<dbReference type="Proteomes" id="UP000078200">
    <property type="component" value="Unassembled WGS sequence"/>
</dbReference>
<accession>A0A1A9UND5</accession>